<organism evidence="2 3">
    <name type="scientific">Halocatena marina</name>
    <dbReference type="NCBI Taxonomy" id="2934937"/>
    <lineage>
        <taxon>Archaea</taxon>
        <taxon>Methanobacteriati</taxon>
        <taxon>Methanobacteriota</taxon>
        <taxon>Stenosarchaea group</taxon>
        <taxon>Halobacteria</taxon>
        <taxon>Halobacteriales</taxon>
        <taxon>Natronomonadaceae</taxon>
        <taxon>Halocatena</taxon>
    </lineage>
</organism>
<evidence type="ECO:0000313" key="2">
    <source>
        <dbReference type="EMBL" id="MFC7188688.1"/>
    </source>
</evidence>
<dbReference type="GeneID" id="76198237"/>
<proteinExistence type="predicted"/>
<name>A0ABD5YH39_9EURY</name>
<accession>A0ABD5YH39</accession>
<dbReference type="RefSeq" id="WP_248904234.1">
    <property type="nucleotide sequence ID" value="NZ_CP109979.1"/>
</dbReference>
<feature type="compositionally biased region" description="Basic and acidic residues" evidence="1">
    <location>
        <begin position="14"/>
        <end position="30"/>
    </location>
</feature>
<keyword evidence="3" id="KW-1185">Reference proteome</keyword>
<comment type="caution">
    <text evidence="2">The sequence shown here is derived from an EMBL/GenBank/DDBJ whole genome shotgun (WGS) entry which is preliminary data.</text>
</comment>
<dbReference type="EMBL" id="JBHTAX010000001">
    <property type="protein sequence ID" value="MFC7188688.1"/>
    <property type="molecule type" value="Genomic_DNA"/>
</dbReference>
<gene>
    <name evidence="2" type="ORF">ACFQL7_01690</name>
</gene>
<reference evidence="2 3" key="1">
    <citation type="journal article" date="2019" name="Int. J. Syst. Evol. Microbiol.">
        <title>The Global Catalogue of Microorganisms (GCM) 10K type strain sequencing project: providing services to taxonomists for standard genome sequencing and annotation.</title>
        <authorList>
            <consortium name="The Broad Institute Genomics Platform"/>
            <consortium name="The Broad Institute Genome Sequencing Center for Infectious Disease"/>
            <person name="Wu L."/>
            <person name="Ma J."/>
        </authorList>
    </citation>
    <scope>NUCLEOTIDE SEQUENCE [LARGE SCALE GENOMIC DNA]</scope>
    <source>
        <strain evidence="2 3">RDMS1</strain>
    </source>
</reference>
<evidence type="ECO:0000313" key="3">
    <source>
        <dbReference type="Proteomes" id="UP001596417"/>
    </source>
</evidence>
<dbReference type="AlphaFoldDB" id="A0ABD5YH39"/>
<evidence type="ECO:0000256" key="1">
    <source>
        <dbReference type="SAM" id="MobiDB-lite"/>
    </source>
</evidence>
<protein>
    <submittedName>
        <fullName evidence="2">Uncharacterized protein</fullName>
    </submittedName>
</protein>
<feature type="region of interest" description="Disordered" evidence="1">
    <location>
        <begin position="1"/>
        <end position="37"/>
    </location>
</feature>
<sequence>MVVSVVTPPDCPVEWERKPHLPGKNADRQQQETGDEDYLVQCEQDY</sequence>
<dbReference type="Proteomes" id="UP001596417">
    <property type="component" value="Unassembled WGS sequence"/>
</dbReference>